<keyword evidence="1" id="KW-1133">Transmembrane helix</keyword>
<accession>A0A7H8RAN3</accession>
<dbReference type="PANTHER" id="PTHR13132">
    <property type="entry name" value="ALPHA- 1,6 -FUCOSYLTRANSFERASE"/>
    <property type="match status" value="1"/>
</dbReference>
<proteinExistence type="predicted"/>
<feature type="transmembrane region" description="Helical" evidence="1">
    <location>
        <begin position="55"/>
        <end position="75"/>
    </location>
</feature>
<reference evidence="3" key="1">
    <citation type="submission" date="2020-06" db="EMBL/GenBank/DDBJ databases">
        <title>A chromosome-scale genome assembly of Talaromyces rugulosus W13939.</title>
        <authorList>
            <person name="Wang B."/>
            <person name="Guo L."/>
            <person name="Ye K."/>
            <person name="Wang L."/>
        </authorList>
    </citation>
    <scope>NUCLEOTIDE SEQUENCE [LARGE SCALE GENOMIC DNA]</scope>
    <source>
        <strain evidence="3">W13939</strain>
    </source>
</reference>
<dbReference type="RefSeq" id="XP_035348679.1">
    <property type="nucleotide sequence ID" value="XM_035492786.1"/>
</dbReference>
<dbReference type="GeneID" id="55997149"/>
<dbReference type="OrthoDB" id="2392789at2759"/>
<keyword evidence="1" id="KW-0472">Membrane</keyword>
<evidence type="ECO:0000313" key="2">
    <source>
        <dbReference type="EMBL" id="QKX62505.1"/>
    </source>
</evidence>
<evidence type="ECO:0000313" key="3">
    <source>
        <dbReference type="Proteomes" id="UP000509510"/>
    </source>
</evidence>
<gene>
    <name evidence="2" type="ORF">TRUGW13939_09666</name>
</gene>
<dbReference type="PANTHER" id="PTHR13132:SF29">
    <property type="entry name" value="ALPHA-(1,6)-FUCOSYLTRANSFERASE"/>
    <property type="match status" value="1"/>
</dbReference>
<dbReference type="EMBL" id="CP055902">
    <property type="protein sequence ID" value="QKX62505.1"/>
    <property type="molecule type" value="Genomic_DNA"/>
</dbReference>
<sequence length="570" mass="63498">MSLRRLHTTDTPSLAPAKSSGLLVPLIDSPLPSPVLPSIIPSYGKRPPGSGKRKAMRVCFWSMVIFILVRIIFLLNLKAIPDIIQQWLSDRQTYLPSDVLPNTPAPIKLTNGHGREKWTISIPAQMGFPLSPPQITDLCSHCVEMSKQLSSNKSQPFDYSRPDWGFVDIAEARLDEFSSVKQPSNADDNENPICETSLTFVMQSEDAGLGKTLMQLWLSYGLAQRQGRSFFIDDTNWAYGDFSLYFTPPSKPACHPPPPSHRLPCPLQARHLVVSSANSNWIFGDSFKERFGSSRGPAAQHQKAIFEMARSGYEALFRLVGNDAKFLEYRIRELDRQVRGQGGLEIGLHVRRGDLHPLEAQYRDSYIPLDKYANRAETLFDTYLAQAAGDEILQRAMKSYSRIILASDDPDVYTASELKAAEKAQSYISLASKSVLDAAQEADSRRGENSGWEGGFYKDLFWSLGVSSDSYSPKDSPLPTNQEPKSPKLDTSLDQLRFQPSQESLSLRELIGRAYLLDLAVLGQSDRVICGIGSASCRLLAVMMGWEQAITNEAWQNVDGSWNWAYTASG</sequence>
<dbReference type="KEGG" id="trg:TRUGW13939_09666"/>
<keyword evidence="3" id="KW-1185">Reference proteome</keyword>
<name>A0A7H8RAN3_TALRU</name>
<organism evidence="2 3">
    <name type="scientific">Talaromyces rugulosus</name>
    <name type="common">Penicillium rugulosum</name>
    <dbReference type="NCBI Taxonomy" id="121627"/>
    <lineage>
        <taxon>Eukaryota</taxon>
        <taxon>Fungi</taxon>
        <taxon>Dikarya</taxon>
        <taxon>Ascomycota</taxon>
        <taxon>Pezizomycotina</taxon>
        <taxon>Eurotiomycetes</taxon>
        <taxon>Eurotiomycetidae</taxon>
        <taxon>Eurotiales</taxon>
        <taxon>Trichocomaceae</taxon>
        <taxon>Talaromyces</taxon>
        <taxon>Talaromyces sect. Islandici</taxon>
    </lineage>
</organism>
<keyword evidence="1" id="KW-0812">Transmembrane</keyword>
<dbReference type="Proteomes" id="UP000509510">
    <property type="component" value="Chromosome V"/>
</dbReference>
<evidence type="ECO:0000256" key="1">
    <source>
        <dbReference type="SAM" id="Phobius"/>
    </source>
</evidence>
<dbReference type="AlphaFoldDB" id="A0A7H8RAN3"/>
<protein>
    <submittedName>
        <fullName evidence="2">Uncharacterized protein</fullName>
    </submittedName>
</protein>
<dbReference type="GO" id="GO:0046921">
    <property type="term" value="F:alpha-(1-&gt;6)-fucosyltransferase activity"/>
    <property type="evidence" value="ECO:0007669"/>
    <property type="project" value="TreeGrafter"/>
</dbReference>
<dbReference type="GO" id="GO:0006487">
    <property type="term" value="P:protein N-linked glycosylation"/>
    <property type="evidence" value="ECO:0007669"/>
    <property type="project" value="TreeGrafter"/>
</dbReference>